<evidence type="ECO:0000256" key="1">
    <source>
        <dbReference type="SAM" id="Phobius"/>
    </source>
</evidence>
<dbReference type="SUPFAM" id="SSF52096">
    <property type="entry name" value="ClpP/crotonase"/>
    <property type="match status" value="1"/>
</dbReference>
<keyword evidence="1" id="KW-1133">Transmembrane helix</keyword>
<keyword evidence="1" id="KW-0472">Membrane</keyword>
<keyword evidence="1" id="KW-0812">Transmembrane</keyword>
<proteinExistence type="predicted"/>
<organism evidence="2 3">
    <name type="scientific">Pseudomonas juntendi</name>
    <dbReference type="NCBI Taxonomy" id="2666183"/>
    <lineage>
        <taxon>Bacteria</taxon>
        <taxon>Pseudomonadati</taxon>
        <taxon>Pseudomonadota</taxon>
        <taxon>Gammaproteobacteria</taxon>
        <taxon>Pseudomonadales</taxon>
        <taxon>Pseudomonadaceae</taxon>
        <taxon>Pseudomonas</taxon>
    </lineage>
</organism>
<reference evidence="2 3" key="1">
    <citation type="submission" date="2020-07" db="EMBL/GenBank/DDBJ databases">
        <title>Diversity of carbapenemase encoding genes among Pseudomonas putida group clinical isolates in a tertiary Brazilian hospital.</title>
        <authorList>
            <person name="Alberto-Lei F."/>
            <person name="Nodari C.S."/>
            <person name="Streling A.P."/>
            <person name="Paulino J.T."/>
            <person name="Bessa-Neto F.O."/>
            <person name="Cayo R."/>
            <person name="Gales A.C."/>
        </authorList>
    </citation>
    <scope>NUCLEOTIDE SEQUENCE [LARGE SCALE GENOMIC DNA]</scope>
    <source>
        <strain evidence="2 3">12815</strain>
    </source>
</reference>
<dbReference type="EMBL" id="JACGCX010000003">
    <property type="protein sequence ID" value="MBA6097137.1"/>
    <property type="molecule type" value="Genomic_DNA"/>
</dbReference>
<evidence type="ECO:0000313" key="2">
    <source>
        <dbReference type="EMBL" id="MBA6097137.1"/>
    </source>
</evidence>
<comment type="caution">
    <text evidence="2">The sequence shown here is derived from an EMBL/GenBank/DDBJ whole genome shotgun (WGS) entry which is preliminary data.</text>
</comment>
<dbReference type="Gene3D" id="3.90.226.10">
    <property type="entry name" value="2-enoyl-CoA Hydratase, Chain A, domain 1"/>
    <property type="match status" value="1"/>
</dbReference>
<dbReference type="RefSeq" id="WP_063424723.1">
    <property type="nucleotide sequence ID" value="NZ_JACGCX010000003.1"/>
</dbReference>
<dbReference type="InterPro" id="IPR029045">
    <property type="entry name" value="ClpP/crotonase-like_dom_sf"/>
</dbReference>
<protein>
    <submittedName>
        <fullName evidence="2">Uncharacterized protein</fullName>
    </submittedName>
</protein>
<sequence>MSKLSSKNGAAVVPKSERRTVLGYLGLGLAYFAGFMMIKMFLYTPIMMALPSSWSNFVFRPSLIVYRLFADTSELTLELGKTCDQAGAQCIPSFNLAGSIQPGDGKVFRDKLSSLLAEHADVNTVCLNSNGGDNDSAAAIAAEIKKRKLNTCVGDMSFSLSGLQPESGVRYTDTCASACTFILLAGTERIAVGTRFKLGLHSPRSVLTTEDSVVDDEEAAANGVRFADAKLLGPIFSLYEGNVSVSNEQLQEIFAYVSHTPAFKMYSASVAEQMALGFFTKRLSNQVVELN</sequence>
<feature type="transmembrane region" description="Helical" evidence="1">
    <location>
        <begin position="21"/>
        <end position="43"/>
    </location>
</feature>
<name>A0A7W2Q8F9_9PSED</name>
<gene>
    <name evidence="2" type="ORF">H4C80_08400</name>
</gene>
<evidence type="ECO:0000313" key="3">
    <source>
        <dbReference type="Proteomes" id="UP000545074"/>
    </source>
</evidence>
<dbReference type="AlphaFoldDB" id="A0A7W2Q8F9"/>
<accession>A0A7W2Q8F9</accession>
<dbReference type="Proteomes" id="UP000545074">
    <property type="component" value="Unassembled WGS sequence"/>
</dbReference>